<dbReference type="RefSeq" id="WP_025413561.1">
    <property type="nucleotide sequence ID" value="NZ_CP007129.1"/>
</dbReference>
<dbReference type="InParanoid" id="W0RP02"/>
<dbReference type="KEGG" id="gba:J421_4604"/>
<dbReference type="KEGG" id="gba:J421_4672"/>
<sequence length="100" mass="10586">MATTHNEAVAETNAALARWVNANVPDATQARELSGLVAQFVAAVVRRERAVADAAHRAADMEEIAQRAAGNPFAFMDSVFGQAARRANVAHGARTDQTAL</sequence>
<accession>W0RP02</accession>
<reference evidence="2" key="1">
    <citation type="submission" date="2013-12" db="EMBL/GenBank/DDBJ databases">
        <authorList>
            <person name="DeBruyn J.M."/>
            <person name="Radosevich M."/>
            <person name="Wommack K.Eric."/>
            <person name="Polson S."/>
            <person name="Hauser L.J."/>
            <person name="Fawaz M.N."/>
            <person name="Korlach J."/>
            <person name="Tsai Y.-C."/>
        </authorList>
    </citation>
    <scope>NUCLEOTIDE SEQUENCE</scope>
    <source>
        <strain evidence="2">KBS708</strain>
        <plasmid evidence="2">1</plasmid>
    </source>
</reference>
<keyword evidence="3" id="KW-1185">Reference proteome</keyword>
<reference evidence="2 3" key="2">
    <citation type="journal article" date="2014" name="Genome Announc.">
        <title>Genome Sequence and Methylome of Soil Bacterium Gemmatirosa kalamazoonensis KBS708T, a Member of the Rarely Cultivated Gemmatimonadetes Phylum.</title>
        <authorList>
            <person name="Debruyn J.M."/>
            <person name="Radosevich M."/>
            <person name="Wommack K.E."/>
            <person name="Polson S.W."/>
            <person name="Hauser L.J."/>
            <person name="Fawaz M.N."/>
            <person name="Korlach J."/>
            <person name="Tsai Y.C."/>
        </authorList>
    </citation>
    <scope>NUCLEOTIDE SEQUENCE [LARGE SCALE GENOMIC DNA]</scope>
    <source>
        <strain evidence="2 3">KBS708</strain>
        <plasmid evidence="2">1</plasmid>
        <plasmid evidence="3">Plasmid 1</plasmid>
    </source>
</reference>
<keyword evidence="2" id="KW-0614">Plasmid</keyword>
<geneLocation type="plasmid" evidence="2 3">
    <name>1</name>
</geneLocation>
<organism evidence="2 3">
    <name type="scientific">Gemmatirosa kalamazoonensis</name>
    <dbReference type="NCBI Taxonomy" id="861299"/>
    <lineage>
        <taxon>Bacteria</taxon>
        <taxon>Pseudomonadati</taxon>
        <taxon>Gemmatimonadota</taxon>
        <taxon>Gemmatimonadia</taxon>
        <taxon>Gemmatimonadales</taxon>
        <taxon>Gemmatimonadaceae</taxon>
        <taxon>Gemmatirosa</taxon>
    </lineage>
</organism>
<proteinExistence type="predicted"/>
<dbReference type="EMBL" id="CP007129">
    <property type="protein sequence ID" value="AHG92207.1"/>
    <property type="molecule type" value="Genomic_DNA"/>
</dbReference>
<dbReference type="AlphaFoldDB" id="W0RP02"/>
<dbReference type="HOGENOM" id="CLU_2301783_0_0_0"/>
<gene>
    <name evidence="1" type="ORF">J421_4604</name>
    <name evidence="2" type="ORF">J421_4672</name>
</gene>
<evidence type="ECO:0000313" key="1">
    <source>
        <dbReference type="EMBL" id="AHG92139.1"/>
    </source>
</evidence>
<evidence type="ECO:0000313" key="2">
    <source>
        <dbReference type="EMBL" id="AHG92207.1"/>
    </source>
</evidence>
<name>W0RP02_9BACT</name>
<evidence type="ECO:0000313" key="3">
    <source>
        <dbReference type="Proteomes" id="UP000019151"/>
    </source>
</evidence>
<dbReference type="EMBL" id="CP007129">
    <property type="protein sequence ID" value="AHG92139.1"/>
    <property type="molecule type" value="Genomic_DNA"/>
</dbReference>
<dbReference type="Proteomes" id="UP000019151">
    <property type="component" value="Plasmid 1"/>
</dbReference>
<protein>
    <submittedName>
        <fullName evidence="2">Uncharacterized protein</fullName>
    </submittedName>
</protein>